<proteinExistence type="predicted"/>
<keyword evidence="3" id="KW-1185">Reference proteome</keyword>
<evidence type="ECO:0000313" key="2">
    <source>
        <dbReference type="EMBL" id="SMO69591.1"/>
    </source>
</evidence>
<dbReference type="AlphaFoldDB" id="A0A521DEM8"/>
<dbReference type="OrthoDB" id="7838347at2"/>
<name>A0A521DEM8_9RHOB</name>
<evidence type="ECO:0000259" key="1">
    <source>
        <dbReference type="Pfam" id="PF20078"/>
    </source>
</evidence>
<feature type="domain" description="DUF6473" evidence="1">
    <location>
        <begin position="5"/>
        <end position="271"/>
    </location>
</feature>
<organism evidence="2 3">
    <name type="scientific">Thalassovita litoralis</name>
    <dbReference type="NCBI Taxonomy" id="1010611"/>
    <lineage>
        <taxon>Bacteria</taxon>
        <taxon>Pseudomonadati</taxon>
        <taxon>Pseudomonadota</taxon>
        <taxon>Alphaproteobacteria</taxon>
        <taxon>Rhodobacterales</taxon>
        <taxon>Roseobacteraceae</taxon>
        <taxon>Thalassovita</taxon>
    </lineage>
</organism>
<dbReference type="Proteomes" id="UP000316030">
    <property type="component" value="Unassembled WGS sequence"/>
</dbReference>
<dbReference type="EMBL" id="FXTO01000010">
    <property type="protein sequence ID" value="SMO69591.1"/>
    <property type="molecule type" value="Genomic_DNA"/>
</dbReference>
<gene>
    <name evidence="2" type="ORF">SAMN06265173_11051</name>
</gene>
<accession>A0A521DEM8</accession>
<reference evidence="2 3" key="1">
    <citation type="submission" date="2017-05" db="EMBL/GenBank/DDBJ databases">
        <authorList>
            <person name="Varghese N."/>
            <person name="Submissions S."/>
        </authorList>
    </citation>
    <scope>NUCLEOTIDE SEQUENCE [LARGE SCALE GENOMIC DNA]</scope>
    <source>
        <strain evidence="2 3">DSM 29506</strain>
    </source>
</reference>
<protein>
    <recommendedName>
        <fullName evidence="1">DUF6473 domain-containing protein</fullName>
    </recommendedName>
</protein>
<dbReference type="InterPro" id="IPR045524">
    <property type="entry name" value="DUF6473"/>
</dbReference>
<dbReference type="Pfam" id="PF20078">
    <property type="entry name" value="DUF6473"/>
    <property type="match status" value="1"/>
</dbReference>
<evidence type="ECO:0000313" key="3">
    <source>
        <dbReference type="Proteomes" id="UP000316030"/>
    </source>
</evidence>
<sequence>MVGEMTYEHNGASALDYLSCGYGQSRLSFRGPERSLDAPYGVFIGGTETYGKFVARPFPALLEDQTGLTSVNLGVINAGIETVHSDPTVLRIARGAAFVVLQVMGPQYVSNAFYSVHPRRNDRFIRAKPPLVALYPQLDFTEFHFVGHLLSSLRRASPQAFGRVVLECRKAWLTSVIGMIRRVERPVVLLWLPHVAGQTGRAADPFVDEQLLAPLRKRSAGLVQVLPSGAVQDVGTAGMVFGAMEAFAAADLPNPLMHGLIATRLKTVLEDLGMV</sequence>